<feature type="compositionally biased region" description="Polar residues" evidence="1">
    <location>
        <begin position="85"/>
        <end position="101"/>
    </location>
</feature>
<dbReference type="AlphaFoldDB" id="A0A147F7V1"/>
<keyword evidence="2" id="KW-0812">Transmembrane</keyword>
<name>A0A147F7V1_MICTE</name>
<feature type="transmembrane region" description="Helical" evidence="2">
    <location>
        <begin position="194"/>
        <end position="214"/>
    </location>
</feature>
<feature type="region of interest" description="Disordered" evidence="1">
    <location>
        <begin position="270"/>
        <end position="369"/>
    </location>
</feature>
<feature type="compositionally biased region" description="Low complexity" evidence="1">
    <location>
        <begin position="277"/>
        <end position="289"/>
    </location>
</feature>
<organism evidence="3 4">
    <name type="scientific">Microbacterium testaceum</name>
    <name type="common">Aureobacterium testaceum</name>
    <name type="synonym">Brevibacterium testaceum</name>
    <dbReference type="NCBI Taxonomy" id="2033"/>
    <lineage>
        <taxon>Bacteria</taxon>
        <taxon>Bacillati</taxon>
        <taxon>Actinomycetota</taxon>
        <taxon>Actinomycetes</taxon>
        <taxon>Micrococcales</taxon>
        <taxon>Microbacteriaceae</taxon>
        <taxon>Microbacterium</taxon>
    </lineage>
</organism>
<evidence type="ECO:0000256" key="1">
    <source>
        <dbReference type="SAM" id="MobiDB-lite"/>
    </source>
</evidence>
<feature type="transmembrane region" description="Helical" evidence="2">
    <location>
        <begin position="163"/>
        <end position="182"/>
    </location>
</feature>
<feature type="compositionally biased region" description="Low complexity" evidence="1">
    <location>
        <begin position="302"/>
        <end position="314"/>
    </location>
</feature>
<keyword evidence="2" id="KW-1133">Transmembrane helix</keyword>
<proteinExistence type="predicted"/>
<evidence type="ECO:0000313" key="3">
    <source>
        <dbReference type="EMBL" id="KTS12162.1"/>
    </source>
</evidence>
<feature type="region of interest" description="Disordered" evidence="1">
    <location>
        <begin position="1"/>
        <end position="105"/>
    </location>
</feature>
<dbReference type="PATRIC" id="fig|2033.7.peg.2508"/>
<accession>A0A147F7V1</accession>
<evidence type="ECO:0000313" key="4">
    <source>
        <dbReference type="Proteomes" id="UP000072189"/>
    </source>
</evidence>
<protein>
    <submittedName>
        <fullName evidence="3">Uncharacterized protein</fullName>
    </submittedName>
</protein>
<sequence length="442" mass="46313">MGPSGDEPQSAGAPEMSGPRLARSSMASPSSAVDEGETDTPVSDGPAGDVPGANERAESRDVGDEDADLGDDTGRGDTGHGDASGQVSARSHVNTHNVSLPSTSSTSTVARGAVSYAVGPFSVREVSLLGIWAVAFLVSFFPDNNVTGAARLLVGGSNVWLSGLWWIPAVALPTIAVGLLVLRRLSPQGIRRVGSLGIDQFASVAFSVAAFVWVAWLWETVSIAIDTGGWVRSWVVWVEAVLMLAGVVLTVAAPFLPPFAGDFADREEVPAHRNARPVRPVVPRPATARPARRSTVRRATDAASAPHVEAAASPGDYVRSTEGPRPAPNDPPTSVLPAVDHSHEGEDAAVAPDHANPSDDHPTDVITGIHHSPAESAHSATQAFWALAPVDREVVDDYGTPIFRIGPSAWALVIEDRGETFVIRHDDGRIGYLHDVSGITRG</sequence>
<reference evidence="3 4" key="1">
    <citation type="journal article" date="2016" name="Front. Microbiol.">
        <title>Genomic Resource of Rice Seed Associated Bacteria.</title>
        <authorList>
            <person name="Midha S."/>
            <person name="Bansal K."/>
            <person name="Sharma S."/>
            <person name="Kumar N."/>
            <person name="Patil P.P."/>
            <person name="Chaudhry V."/>
            <person name="Patil P.B."/>
        </authorList>
    </citation>
    <scope>NUCLEOTIDE SEQUENCE [LARGE SCALE GENOMIC DNA]</scope>
    <source>
        <strain evidence="3 4">RSA3</strain>
    </source>
</reference>
<feature type="transmembrane region" description="Helical" evidence="2">
    <location>
        <begin position="234"/>
        <end position="256"/>
    </location>
</feature>
<gene>
    <name evidence="3" type="ORF">RSA3_08825</name>
</gene>
<dbReference type="Proteomes" id="UP000072189">
    <property type="component" value="Unassembled WGS sequence"/>
</dbReference>
<keyword evidence="2" id="KW-0472">Membrane</keyword>
<evidence type="ECO:0000256" key="2">
    <source>
        <dbReference type="SAM" id="Phobius"/>
    </source>
</evidence>
<comment type="caution">
    <text evidence="3">The sequence shown here is derived from an EMBL/GenBank/DDBJ whole genome shotgun (WGS) entry which is preliminary data.</text>
</comment>
<dbReference type="EMBL" id="LDRV01000053">
    <property type="protein sequence ID" value="KTS12162.1"/>
    <property type="molecule type" value="Genomic_DNA"/>
</dbReference>